<accession>A0AB38THH2</accession>
<dbReference type="Gene3D" id="3.90.180.10">
    <property type="entry name" value="Medium-chain alcohol dehydrogenases, catalytic domain"/>
    <property type="match status" value="1"/>
</dbReference>
<evidence type="ECO:0000313" key="8">
    <source>
        <dbReference type="EMBL" id="UTU54405.1"/>
    </source>
</evidence>
<evidence type="ECO:0000256" key="1">
    <source>
        <dbReference type="ARBA" id="ARBA00001947"/>
    </source>
</evidence>
<dbReference type="EMBL" id="CP088147">
    <property type="protein sequence ID" value="UTU54405.1"/>
    <property type="molecule type" value="Genomic_DNA"/>
</dbReference>
<dbReference type="GO" id="GO:0016491">
    <property type="term" value="F:oxidoreductase activity"/>
    <property type="evidence" value="ECO:0007669"/>
    <property type="project" value="UniProtKB-KW"/>
</dbReference>
<evidence type="ECO:0000256" key="5">
    <source>
        <dbReference type="ARBA" id="ARBA00023002"/>
    </source>
</evidence>
<evidence type="ECO:0000256" key="2">
    <source>
        <dbReference type="ARBA" id="ARBA00008072"/>
    </source>
</evidence>
<dbReference type="Pfam" id="PF08240">
    <property type="entry name" value="ADH_N"/>
    <property type="match status" value="1"/>
</dbReference>
<name>A0AB38THH2_9HYPH</name>
<evidence type="ECO:0000256" key="3">
    <source>
        <dbReference type="ARBA" id="ARBA00022723"/>
    </source>
</evidence>
<dbReference type="PANTHER" id="PTHR43161:SF9">
    <property type="entry name" value="SORBITOL DEHYDROGENASE"/>
    <property type="match status" value="1"/>
</dbReference>
<keyword evidence="5" id="KW-0560">Oxidoreductase</keyword>
<dbReference type="Proteomes" id="UP001060070">
    <property type="component" value="Chromosome"/>
</dbReference>
<reference evidence="8 9" key="1">
    <citation type="journal article" date="2022" name="Microbiol. Resour. Announc.">
        <title>Complete Genome Sequence of Mesorhizobium ciceri Strain R30, a Rhizobium Used as a Commercial Inoculant for Chickpea in Argentina.</title>
        <authorList>
            <person name="Foresto E."/>
            <person name="Revale S."/>
            <person name="Primo E."/>
            <person name="Nievas F."/>
            <person name="Carezzano E."/>
            <person name="Puente M."/>
            <person name="Alzari P."/>
            <person name="Mart M."/>
            <person name="Ben-Assaya M."/>
            <person name="Mornico D."/>
            <person name="Santoro M."/>
            <person name="Mart F."/>
            <person name="Giordano W."/>
            <person name="Bogino P."/>
        </authorList>
    </citation>
    <scope>NUCLEOTIDE SEQUENCE [LARGE SCALE GENOMIC DNA]</scope>
    <source>
        <strain evidence="8 9">R30</strain>
    </source>
</reference>
<gene>
    <name evidence="8" type="ORF">LRP29_13870</name>
</gene>
<organism evidence="8 9">
    <name type="scientific">Mesorhizobium ciceri</name>
    <dbReference type="NCBI Taxonomy" id="39645"/>
    <lineage>
        <taxon>Bacteria</taxon>
        <taxon>Pseudomonadati</taxon>
        <taxon>Pseudomonadota</taxon>
        <taxon>Alphaproteobacteria</taxon>
        <taxon>Hyphomicrobiales</taxon>
        <taxon>Phyllobacteriaceae</taxon>
        <taxon>Mesorhizobium</taxon>
    </lineage>
</organism>
<dbReference type="InterPro" id="IPR013154">
    <property type="entry name" value="ADH-like_N"/>
</dbReference>
<comment type="cofactor">
    <cofactor evidence="1">
        <name>Zn(2+)</name>
        <dbReference type="ChEBI" id="CHEBI:29105"/>
    </cofactor>
</comment>
<sequence>MLVRIANGGICGSDLHCYNHGGFGPVRVREPMILDHEISGHVAALGAGVVGVQLGAMVAVSPSSPCGPCGFCRSGQPIHCSDMCFLGSAMRTPLVQGGFADYIVCDAAKAVAMAAGVDAAIGLLLLLSARLARAKWWSPTSSTSRSPSPLRSAPTIRSTSGGRAGCAGRL</sequence>
<dbReference type="RefSeq" id="WP_024504870.1">
    <property type="nucleotide sequence ID" value="NZ_CP088147.1"/>
</dbReference>
<keyword evidence="9" id="KW-1185">Reference proteome</keyword>
<feature type="domain" description="Alcohol dehydrogenase-like N-terminal" evidence="7">
    <location>
        <begin position="2"/>
        <end position="113"/>
    </location>
</feature>
<dbReference type="PANTHER" id="PTHR43161">
    <property type="entry name" value="SORBITOL DEHYDROGENASE"/>
    <property type="match status" value="1"/>
</dbReference>
<evidence type="ECO:0000259" key="7">
    <source>
        <dbReference type="Pfam" id="PF08240"/>
    </source>
</evidence>
<comment type="similarity">
    <text evidence="2">Belongs to the zinc-containing alcohol dehydrogenase family.</text>
</comment>
<proteinExistence type="inferred from homology"/>
<evidence type="ECO:0000256" key="4">
    <source>
        <dbReference type="ARBA" id="ARBA00022833"/>
    </source>
</evidence>
<feature type="region of interest" description="Disordered" evidence="6">
    <location>
        <begin position="138"/>
        <end position="170"/>
    </location>
</feature>
<dbReference type="AlphaFoldDB" id="A0AB38THH2"/>
<evidence type="ECO:0000313" key="9">
    <source>
        <dbReference type="Proteomes" id="UP001060070"/>
    </source>
</evidence>
<evidence type="ECO:0000256" key="6">
    <source>
        <dbReference type="SAM" id="MobiDB-lite"/>
    </source>
</evidence>
<keyword evidence="4" id="KW-0862">Zinc</keyword>
<protein>
    <submittedName>
        <fullName evidence="8">Alcohol dehydrogenase catalytic domain-containing protein</fullName>
    </submittedName>
</protein>
<keyword evidence="3" id="KW-0479">Metal-binding</keyword>
<dbReference type="GO" id="GO:0046872">
    <property type="term" value="F:metal ion binding"/>
    <property type="evidence" value="ECO:0007669"/>
    <property type="project" value="UniProtKB-KW"/>
</dbReference>
<dbReference type="InterPro" id="IPR011032">
    <property type="entry name" value="GroES-like_sf"/>
</dbReference>
<feature type="compositionally biased region" description="Low complexity" evidence="6">
    <location>
        <begin position="138"/>
        <end position="155"/>
    </location>
</feature>
<dbReference type="SUPFAM" id="SSF50129">
    <property type="entry name" value="GroES-like"/>
    <property type="match status" value="1"/>
</dbReference>